<feature type="signal peptide" evidence="7">
    <location>
        <begin position="1"/>
        <end position="17"/>
    </location>
</feature>
<name>A0AA37X0Z1_9RHOB</name>
<keyword evidence="7" id="KW-0732">Signal</keyword>
<comment type="caution">
    <text evidence="8">The sequence shown here is derived from an EMBL/GenBank/DDBJ whole genome shotgun (WGS) entry which is preliminary data.</text>
</comment>
<comment type="similarity">
    <text evidence="2">Belongs to the TspO/BZRP family.</text>
</comment>
<feature type="transmembrane region" description="Helical" evidence="6">
    <location>
        <begin position="42"/>
        <end position="59"/>
    </location>
</feature>
<sequence length="177" mass="19046">MDWPLFFTFLAACGAAAATGAMFNPGAWYDSLQKPTWTPRNWVFPVVWTTLYLLIAYAAMRVAGVALSADVTGGAAVAGTTPLPGSAVLAGNVVQALAFWALQIAFNTLWTPVFFGLHRIRAAMVVMVFLWLSVAATTWSFFGVDFWAGAAFLPYLVWVTIAGALNFSVMRLNPNAG</sequence>
<evidence type="ECO:0000256" key="2">
    <source>
        <dbReference type="ARBA" id="ARBA00007524"/>
    </source>
</evidence>
<dbReference type="FunFam" id="1.20.1260.100:FF:000001">
    <property type="entry name" value="translocator protein 2"/>
    <property type="match status" value="1"/>
</dbReference>
<dbReference type="Pfam" id="PF03073">
    <property type="entry name" value="TspO_MBR"/>
    <property type="match status" value="1"/>
</dbReference>
<dbReference type="Proteomes" id="UP001157355">
    <property type="component" value="Unassembled WGS sequence"/>
</dbReference>
<evidence type="ECO:0000256" key="7">
    <source>
        <dbReference type="SAM" id="SignalP"/>
    </source>
</evidence>
<feature type="transmembrane region" description="Helical" evidence="6">
    <location>
        <begin position="148"/>
        <end position="169"/>
    </location>
</feature>
<dbReference type="GO" id="GO:0033013">
    <property type="term" value="P:tetrapyrrole metabolic process"/>
    <property type="evidence" value="ECO:0007669"/>
    <property type="project" value="UniProtKB-ARBA"/>
</dbReference>
<evidence type="ECO:0000256" key="6">
    <source>
        <dbReference type="SAM" id="Phobius"/>
    </source>
</evidence>
<dbReference type="InterPro" id="IPR038330">
    <property type="entry name" value="TspO/MBR-related_sf"/>
</dbReference>
<dbReference type="CDD" id="cd15904">
    <property type="entry name" value="TSPO_MBR"/>
    <property type="match status" value="1"/>
</dbReference>
<accession>A0AA37X0Z1</accession>
<dbReference type="Gene3D" id="1.20.1260.100">
    <property type="entry name" value="TspO/MBR protein"/>
    <property type="match status" value="1"/>
</dbReference>
<dbReference type="EMBL" id="BSPP01000019">
    <property type="protein sequence ID" value="GLS88818.1"/>
    <property type="molecule type" value="Genomic_DNA"/>
</dbReference>
<dbReference type="AlphaFoldDB" id="A0AA37X0Z1"/>
<gene>
    <name evidence="8" type="primary">tspO</name>
    <name evidence="8" type="ORF">GCM10010873_37920</name>
</gene>
<feature type="transmembrane region" description="Helical" evidence="6">
    <location>
        <begin position="122"/>
        <end position="142"/>
    </location>
</feature>
<dbReference type="InterPro" id="IPR004307">
    <property type="entry name" value="TspO_MBR"/>
</dbReference>
<reference evidence="8 9" key="1">
    <citation type="journal article" date="2014" name="Int. J. Syst. Evol. Microbiol.">
        <title>Complete genome sequence of Corynebacterium casei LMG S-19264T (=DSM 44701T), isolated from a smear-ripened cheese.</title>
        <authorList>
            <consortium name="US DOE Joint Genome Institute (JGI-PGF)"/>
            <person name="Walter F."/>
            <person name="Albersmeier A."/>
            <person name="Kalinowski J."/>
            <person name="Ruckert C."/>
        </authorList>
    </citation>
    <scope>NUCLEOTIDE SEQUENCE [LARGE SCALE GENOMIC DNA]</scope>
    <source>
        <strain evidence="8 9">NBRC 111766</strain>
    </source>
</reference>
<evidence type="ECO:0000313" key="8">
    <source>
        <dbReference type="EMBL" id="GLS88818.1"/>
    </source>
</evidence>
<dbReference type="GO" id="GO:0016020">
    <property type="term" value="C:membrane"/>
    <property type="evidence" value="ECO:0007669"/>
    <property type="project" value="UniProtKB-SubCell"/>
</dbReference>
<dbReference type="PANTHER" id="PTHR10057">
    <property type="entry name" value="PERIPHERAL-TYPE BENZODIAZEPINE RECEPTOR"/>
    <property type="match status" value="1"/>
</dbReference>
<dbReference type="PANTHER" id="PTHR10057:SF0">
    <property type="entry name" value="TRANSLOCATOR PROTEIN"/>
    <property type="match status" value="1"/>
</dbReference>
<evidence type="ECO:0000256" key="4">
    <source>
        <dbReference type="ARBA" id="ARBA00022989"/>
    </source>
</evidence>
<evidence type="ECO:0000313" key="9">
    <source>
        <dbReference type="Proteomes" id="UP001157355"/>
    </source>
</evidence>
<organism evidence="8 9">
    <name type="scientific">Cypionkella aquatica</name>
    <dbReference type="NCBI Taxonomy" id="1756042"/>
    <lineage>
        <taxon>Bacteria</taxon>
        <taxon>Pseudomonadati</taxon>
        <taxon>Pseudomonadota</taxon>
        <taxon>Alphaproteobacteria</taxon>
        <taxon>Rhodobacterales</taxon>
        <taxon>Paracoccaceae</taxon>
        <taxon>Cypionkella</taxon>
    </lineage>
</organism>
<comment type="subcellular location">
    <subcellularLocation>
        <location evidence="1">Membrane</location>
        <topology evidence="1">Multi-pass membrane protein</topology>
    </subcellularLocation>
</comment>
<evidence type="ECO:0000256" key="5">
    <source>
        <dbReference type="ARBA" id="ARBA00023136"/>
    </source>
</evidence>
<evidence type="ECO:0000256" key="1">
    <source>
        <dbReference type="ARBA" id="ARBA00004141"/>
    </source>
</evidence>
<proteinExistence type="inferred from homology"/>
<keyword evidence="5 6" id="KW-0472">Membrane</keyword>
<feature type="chain" id="PRO_5041327549" evidence="7">
    <location>
        <begin position="18"/>
        <end position="177"/>
    </location>
</feature>
<protein>
    <submittedName>
        <fullName evidence="8">Sensory protein TspO</fullName>
    </submittedName>
</protein>
<keyword evidence="9" id="KW-1185">Reference proteome</keyword>
<dbReference type="RefSeq" id="WP_284326895.1">
    <property type="nucleotide sequence ID" value="NZ_BSPP01000019.1"/>
</dbReference>
<evidence type="ECO:0000256" key="3">
    <source>
        <dbReference type="ARBA" id="ARBA00022692"/>
    </source>
</evidence>
<keyword evidence="3 6" id="KW-0812">Transmembrane</keyword>
<dbReference type="PIRSF" id="PIRSF005859">
    <property type="entry name" value="PBR"/>
    <property type="match status" value="1"/>
</dbReference>
<keyword evidence="4 6" id="KW-1133">Transmembrane helix</keyword>
<feature type="transmembrane region" description="Helical" evidence="6">
    <location>
        <begin position="97"/>
        <end position="115"/>
    </location>
</feature>